<gene>
    <name evidence="1" type="ORF">ACFSVL_40090</name>
</gene>
<dbReference type="Gene3D" id="3.40.50.300">
    <property type="entry name" value="P-loop containing nucleotide triphosphate hydrolases"/>
    <property type="match status" value="1"/>
</dbReference>
<dbReference type="EMBL" id="JBHUKS010000033">
    <property type="protein sequence ID" value="MFD2473658.1"/>
    <property type="molecule type" value="Genomic_DNA"/>
</dbReference>
<evidence type="ECO:0000313" key="2">
    <source>
        <dbReference type="Proteomes" id="UP001597483"/>
    </source>
</evidence>
<dbReference type="Gene3D" id="1.25.10.10">
    <property type="entry name" value="Leucine-rich Repeat Variant"/>
    <property type="match status" value="1"/>
</dbReference>
<name>A0ABW5HK13_9PSEU</name>
<dbReference type="Proteomes" id="UP001597483">
    <property type="component" value="Unassembled WGS sequence"/>
</dbReference>
<dbReference type="RefSeq" id="WP_378312311.1">
    <property type="nucleotide sequence ID" value="NZ_JBHUKS010000033.1"/>
</dbReference>
<comment type="caution">
    <text evidence="1">The sequence shown here is derived from an EMBL/GenBank/DDBJ whole genome shotgun (WGS) entry which is preliminary data.</text>
</comment>
<dbReference type="SUPFAM" id="SSF50494">
    <property type="entry name" value="Trypsin-like serine proteases"/>
    <property type="match status" value="1"/>
</dbReference>
<reference evidence="2" key="1">
    <citation type="journal article" date="2019" name="Int. J. Syst. Evol. Microbiol.">
        <title>The Global Catalogue of Microorganisms (GCM) 10K type strain sequencing project: providing services to taxonomists for standard genome sequencing and annotation.</title>
        <authorList>
            <consortium name="The Broad Institute Genomics Platform"/>
            <consortium name="The Broad Institute Genome Sequencing Center for Infectious Disease"/>
            <person name="Wu L."/>
            <person name="Ma J."/>
        </authorList>
    </citation>
    <scope>NUCLEOTIDE SEQUENCE [LARGE SCALE GENOMIC DNA]</scope>
    <source>
        <strain evidence="2">CGMCC 4.7641</strain>
    </source>
</reference>
<dbReference type="SUPFAM" id="SSF52540">
    <property type="entry name" value="P-loop containing nucleoside triphosphate hydrolases"/>
    <property type="match status" value="1"/>
</dbReference>
<protein>
    <submittedName>
        <fullName evidence="1">Trypsin-like peptidase domain-containing protein</fullName>
    </submittedName>
</protein>
<dbReference type="Pfam" id="PF13365">
    <property type="entry name" value="Trypsin_2"/>
    <property type="match status" value="1"/>
</dbReference>
<dbReference type="SUPFAM" id="SSF48371">
    <property type="entry name" value="ARM repeat"/>
    <property type="match status" value="1"/>
</dbReference>
<evidence type="ECO:0000313" key="1">
    <source>
        <dbReference type="EMBL" id="MFD2473658.1"/>
    </source>
</evidence>
<dbReference type="Gene3D" id="2.40.10.120">
    <property type="match status" value="1"/>
</dbReference>
<keyword evidence="2" id="KW-1185">Reference proteome</keyword>
<dbReference type="PANTHER" id="PTHR46844:SF1">
    <property type="entry name" value="SLR5058 PROTEIN"/>
    <property type="match status" value="1"/>
</dbReference>
<organism evidence="1 2">
    <name type="scientific">Amycolatopsis silviterrae</name>
    <dbReference type="NCBI Taxonomy" id="1656914"/>
    <lineage>
        <taxon>Bacteria</taxon>
        <taxon>Bacillati</taxon>
        <taxon>Actinomycetota</taxon>
        <taxon>Actinomycetes</taxon>
        <taxon>Pseudonocardiales</taxon>
        <taxon>Pseudonocardiaceae</taxon>
        <taxon>Amycolatopsis</taxon>
    </lineage>
</organism>
<dbReference type="InterPro" id="IPR016024">
    <property type="entry name" value="ARM-type_fold"/>
</dbReference>
<dbReference type="InterPro" id="IPR009003">
    <property type="entry name" value="Peptidase_S1_PA"/>
</dbReference>
<dbReference type="InterPro" id="IPR027417">
    <property type="entry name" value="P-loop_NTPase"/>
</dbReference>
<dbReference type="PANTHER" id="PTHR46844">
    <property type="entry name" value="SLR5058 PROTEIN"/>
    <property type="match status" value="1"/>
</dbReference>
<sequence length="1160" mass="127334">MQDERQRLESALRAATIPLSLDSGAVCGTGFFIGPGLVLTCAHVITTPDGPAETVYSEPTDAWPADRLEVMPGSYRPGGQDGEDLVLLQTSRSGCPGPALLSDVSAVGDDAWVFGYPEGRYRTGDVVSLRLEGRSERTDGAMLLKGSHGRIRPGMSGGPVLNWRTGAVCGIVRYRDRRYDDIARFVPVTTVFACYPGLPDLNLRTPSTRRWLDLLDDGHLAAGGMRYPGPRLRQYLRAASRADDTHPYAGLLDTRPPLSKVYLRQEASPETAVPGTTPETRERVPADDLFTSHPGVQIVGGPGAGKSSLARHLTAVTARRWLDDASGEFVPVLVPADALAKPGGLSELLAEGTVRMLDVELDRATLTRLFSGSPLHGARWMVLVDGVDEVLDPSLRRQVLAKIARHRADSEYRFALTSRPLPSYLMSEVTEDGQCPTYVIEPFARGQLGDFAATWFVQLGLPEPEAAAERFLARLEQTGLGDLVTIPLLATMACILYAEAPDERLPGNRGELYAQFIALLLTKRKLAEVRGRLRRWTEASGPDAVAAAESLLDRTRELLRRMAYEEYRLGTDPFTRASRVDPAVALSGYVGKPANMGAAEWASVAQEVLRSCGLFVEHRGTFTFIHQTVQEYLAAAYLAGRHPNPRSRHARKLVAPQEWPWRGLEVKLFLVALWAANGQDVTPVLIRLLSRRNREACYPFLVELHRQQVRLPAKVHAKLVDILTEWVTGSATDHAAWRDAANAALTVAPDRAISLLRHTSASPGNWRRRLDSALLLLDHDRPHGTHALRALALDENLEGFARLRAAQLLREHHPDAGTATLDAVARSGPADIFRTDAARLVGENDPARGQVLLTSIAYDAQAAGAARLDAAQRLPRTEAADALRWLAADDHADPETRFKAASALADWFEDRGPELLAKICRNPKLDRELRIRAAARVTEFSPAFGSRLQLELVADPSLGEKRVAVAATAAVHDPRNAATALAELARSANEHPKFRITAAEAAAGLDREVGVDVLTSLAADRWFEQRFAAILTLERFDRQRAAKQLQRIADHPSEPLRLRLDAVDVLWDLDPDAARPKLLTIFSALILPDNRPFDLIERVGAVDPGLAARLLSALSLSHRLPADYRLRAADRLRRYDRHQAAKVQARLANDPVVMAYREAH</sequence>
<proteinExistence type="predicted"/>
<accession>A0ABW5HK13</accession>
<dbReference type="InterPro" id="IPR011989">
    <property type="entry name" value="ARM-like"/>
</dbReference>